<evidence type="ECO:0008006" key="11">
    <source>
        <dbReference type="Google" id="ProtNLM"/>
    </source>
</evidence>
<comment type="caution">
    <text evidence="9">The sequence shown here is derived from an EMBL/GenBank/DDBJ whole genome shotgun (WGS) entry which is preliminary data.</text>
</comment>
<evidence type="ECO:0000259" key="8">
    <source>
        <dbReference type="Pfam" id="PF23354"/>
    </source>
</evidence>
<evidence type="ECO:0000259" key="7">
    <source>
        <dbReference type="Pfam" id="PF23347"/>
    </source>
</evidence>
<dbReference type="GO" id="GO:0005643">
    <property type="term" value="C:nuclear pore"/>
    <property type="evidence" value="ECO:0007669"/>
    <property type="project" value="UniProtKB-ARBA"/>
</dbReference>
<keyword evidence="3" id="KW-0539">Nucleus</keyword>
<dbReference type="InterPro" id="IPR056535">
    <property type="entry name" value="TPR_NUP160_M"/>
</dbReference>
<evidence type="ECO:0000256" key="3">
    <source>
        <dbReference type="ARBA" id="ARBA00023242"/>
    </source>
</evidence>
<evidence type="ECO:0000313" key="9">
    <source>
        <dbReference type="EMBL" id="KAG0321341.1"/>
    </source>
</evidence>
<gene>
    <name evidence="9" type="ORF">BGZ99_003959</name>
</gene>
<evidence type="ECO:0000259" key="6">
    <source>
        <dbReference type="Pfam" id="PF23345"/>
    </source>
</evidence>
<proteinExistence type="predicted"/>
<keyword evidence="4" id="KW-0175">Coiled coil</keyword>
<feature type="domain" description="NUP160 C-terminal TPR" evidence="7">
    <location>
        <begin position="1188"/>
        <end position="1428"/>
    </location>
</feature>
<dbReference type="OrthoDB" id="67716at2759"/>
<dbReference type="Pfam" id="PF11715">
    <property type="entry name" value="Beta-prop_Nup120_160"/>
    <property type="match status" value="1"/>
</dbReference>
<feature type="domain" description="Nucleoporin Nup120/160 beta-propeller" evidence="5">
    <location>
        <begin position="63"/>
        <end position="574"/>
    </location>
</feature>
<dbReference type="Pfam" id="PF23354">
    <property type="entry name" value="TPR_NUP160_120_M"/>
    <property type="match status" value="1"/>
</dbReference>
<evidence type="ECO:0000256" key="4">
    <source>
        <dbReference type="SAM" id="Coils"/>
    </source>
</evidence>
<dbReference type="EMBL" id="JAAAIP010000247">
    <property type="protein sequence ID" value="KAG0321341.1"/>
    <property type="molecule type" value="Genomic_DNA"/>
</dbReference>
<feature type="domain" description="NUP160 helical" evidence="6">
    <location>
        <begin position="607"/>
        <end position="803"/>
    </location>
</feature>
<dbReference type="Pfam" id="PF23347">
    <property type="entry name" value="TPR_Nup160_C"/>
    <property type="match status" value="1"/>
</dbReference>
<dbReference type="Pfam" id="PF23345">
    <property type="entry name" value="NUP160_helical"/>
    <property type="match status" value="1"/>
</dbReference>
<comment type="subcellular location">
    <subcellularLocation>
        <location evidence="1">Nucleus</location>
    </subcellularLocation>
</comment>
<feature type="domain" description="NUP160 middle TPR" evidence="8">
    <location>
        <begin position="896"/>
        <end position="1140"/>
    </location>
</feature>
<dbReference type="InterPro" id="IPR056547">
    <property type="entry name" value="NUP160_helical"/>
</dbReference>
<evidence type="ECO:0000313" key="10">
    <source>
        <dbReference type="Proteomes" id="UP000738325"/>
    </source>
</evidence>
<dbReference type="PANTHER" id="PTHR21286">
    <property type="entry name" value="NUCLEAR PORE COMPLEX PROTEIN NUP160"/>
    <property type="match status" value="1"/>
</dbReference>
<evidence type="ECO:0000259" key="5">
    <source>
        <dbReference type="Pfam" id="PF11715"/>
    </source>
</evidence>
<evidence type="ECO:0000256" key="2">
    <source>
        <dbReference type="ARBA" id="ARBA00022448"/>
    </source>
</evidence>
<organism evidence="9 10">
    <name type="scientific">Dissophora globulifera</name>
    <dbReference type="NCBI Taxonomy" id="979702"/>
    <lineage>
        <taxon>Eukaryota</taxon>
        <taxon>Fungi</taxon>
        <taxon>Fungi incertae sedis</taxon>
        <taxon>Mucoromycota</taxon>
        <taxon>Mortierellomycotina</taxon>
        <taxon>Mortierellomycetes</taxon>
        <taxon>Mortierellales</taxon>
        <taxon>Mortierellaceae</taxon>
        <taxon>Dissophora</taxon>
    </lineage>
</organism>
<accession>A0A9P6RJ00</accession>
<dbReference type="InterPro" id="IPR056536">
    <property type="entry name" value="TPR_NUP160_C"/>
</dbReference>
<dbReference type="InterPro" id="IPR059141">
    <property type="entry name" value="Beta-prop_Nup120_160"/>
</dbReference>
<dbReference type="InterPro" id="IPR021717">
    <property type="entry name" value="Nucleoporin_Nup160"/>
</dbReference>
<name>A0A9P6RJ00_9FUNG</name>
<evidence type="ECO:0000256" key="1">
    <source>
        <dbReference type="ARBA" id="ARBA00004123"/>
    </source>
</evidence>
<dbReference type="Proteomes" id="UP000738325">
    <property type="component" value="Unassembled WGS sequence"/>
</dbReference>
<reference evidence="9" key="1">
    <citation type="journal article" date="2020" name="Fungal Divers.">
        <title>Resolving the Mortierellaceae phylogeny through synthesis of multi-gene phylogenetics and phylogenomics.</title>
        <authorList>
            <person name="Vandepol N."/>
            <person name="Liber J."/>
            <person name="Desiro A."/>
            <person name="Na H."/>
            <person name="Kennedy M."/>
            <person name="Barry K."/>
            <person name="Grigoriev I.V."/>
            <person name="Miller A.N."/>
            <person name="O'Donnell K."/>
            <person name="Stajich J.E."/>
            <person name="Bonito G."/>
        </authorList>
    </citation>
    <scope>NUCLEOTIDE SEQUENCE</scope>
    <source>
        <strain evidence="9">REB-010B</strain>
    </source>
</reference>
<keyword evidence="2" id="KW-0813">Transport</keyword>
<feature type="coiled-coil region" evidence="4">
    <location>
        <begin position="1418"/>
        <end position="1445"/>
    </location>
</feature>
<dbReference type="GO" id="GO:0017056">
    <property type="term" value="F:structural constituent of nuclear pore"/>
    <property type="evidence" value="ECO:0007669"/>
    <property type="project" value="TreeGrafter"/>
</dbReference>
<protein>
    <recommendedName>
        <fullName evidence="11">Nucleoporin Nup120/160-domain-containing protein</fullName>
    </recommendedName>
</protein>
<keyword evidence="10" id="KW-1185">Reference proteome</keyword>
<dbReference type="PANTHER" id="PTHR21286:SF0">
    <property type="entry name" value="NUCLEAR PORE COMPLEX PROTEIN NUP160"/>
    <property type="match status" value="1"/>
</dbReference>
<sequence>MATMWWFKEVPVQLETFADTQHSLKHIVPRPRNIVQSSRGVDDTRRFQNQGGVFSFPNQYAKSVVWRTMENATVLELISLSSKENTPTRPISFQFHAPILPGLHIAPLTPHGGIAIALLTADSVLYRLHISALSHFASKDVPSEFSWALPVKWNSGSTPLHFKFLGDRHAAVASTDGALFLIRTALLAEDANHHEHADVKVFDLHDDPNLMNRIQHVSTIQKLYSKFQSAFDTNLSVPAGFPEINGRMDILAMDTYTTHDDVLLFALYQDRTIRVWSVGRRQCLQVMRSPPSPNQAGYMQETIDSSLQAHLGILYNPVMPWVLRLLVYIPSESDAQISIYTARLDTTEDVEFVPGSVSTIRPESAAGPGLATPNLVKLDINLNERQTGYTIWGLWESDTRISVKYMQIDDPATEREHFRELSKRDLLDGRWWPVAMHTPLSGFVKSMSAVDDSVEDVSKYYADYVFTSGRFSDRTIMLALRFLFKDRTFALDSELERHIIDAMSVKMSGGSSKIEREQTRQKEIMNWTRFISTCAKLDYEASVPLSLSIAPDTGYMIVVKQDAMSFLTACDDSEILYHTFQDRQFDVAQFIATPPSQLRNTYPRLQDLVLRHDVSKTFSAIDFLTRKLSDESAKNIEVTIAQLASTNGPRNFIERLSHDVLPRYISKTDMNRARNLLASCKEPTDVFRYLILQLLHSADSSPTGLTSHRCILPYEALVASNIQQLASNRYTIAQNFLILITVICSAPPSTRAWIQEETQFVSEAIRLTRSLLVLKWISSRTVSLTTFNQQGLEKQLSQLQVNDALLGSVTASHRQSLTGSLLKTMLTGTGKYGVIEFPIYLAIPRAVSKFLYQLGILNQKSEEESKYHAGMAQRLSGLGEMKLLSQFLDIVPVTSALAYYRGKVLLSQGKPAQALDQFMAVTTSFGSDIKNVEQELDIMQQDYAKGMVRGHAKLDDYFHHVIHLLQEKEAHQEVIRMAQLALCDMLNNAKVQVTETQVRTLLASIFVAAMNIGAYERAFNAMMLISNEPARKHFLRIFVNEMCANGDGAKLGLFAFKGLQDEVERLLLSNAEQASVLSTPDYYQIMYGFYTYKEDFRNAATVMCQYARRLCDASNETDLAVELLSKASVAYLASINALHLAAPLYNWVAISTAGQDSEERSKRRRLSTSASGPAHPVGLPCKVEIVQLADMKKEYALTAAKLKLIREIPIHIKPAALTLSARDAQSMLVRLGYHDNATSLGLLYDLDLDTIFHALVDKYLNALGFEQDELVGQDGLQGANSATVDRTRSAAALQTLQKHLERHDNAASNYKYRLGVIERILMKNSDFDLPPWLTLHYLTHNPEDLIRLYLKVGALERAAKFASVVIHKAINKEELVSRHPNSRWLPYSLLDEIFEGLEEQIGETQQGRVAAAVYNHRDNRAEKRLQELKALKAQLDVEMRSYLENVENESKFEAAKPKAPAALKRR</sequence>